<feature type="domain" description="Mitochondrial splicing suppressor 51-like C-terminal" evidence="4">
    <location>
        <begin position="417"/>
        <end position="615"/>
    </location>
</feature>
<evidence type="ECO:0000256" key="2">
    <source>
        <dbReference type="SAM" id="MobiDB-lite"/>
    </source>
</evidence>
<evidence type="ECO:0008006" key="7">
    <source>
        <dbReference type="Google" id="ProtNLM"/>
    </source>
</evidence>
<dbReference type="Gene3D" id="3.90.660.10">
    <property type="match status" value="1"/>
</dbReference>
<feature type="coiled-coil region" evidence="1">
    <location>
        <begin position="1566"/>
        <end position="1593"/>
    </location>
</feature>
<feature type="region of interest" description="Disordered" evidence="2">
    <location>
        <begin position="942"/>
        <end position="1015"/>
    </location>
</feature>
<feature type="compositionally biased region" description="Low complexity" evidence="2">
    <location>
        <begin position="994"/>
        <end position="1007"/>
    </location>
</feature>
<reference evidence="5 6" key="1">
    <citation type="submission" date="2024-10" db="EMBL/GenBank/DDBJ databases">
        <title>Updated reference genomes for cyclostephanoid diatoms.</title>
        <authorList>
            <person name="Roberts W.R."/>
            <person name="Alverson A.J."/>
        </authorList>
    </citation>
    <scope>NUCLEOTIDE SEQUENCE [LARGE SCALE GENOMIC DNA]</scope>
    <source>
        <strain evidence="5 6">AJA232-27</strain>
    </source>
</reference>
<accession>A0ABD3M9C7</accession>
<dbReference type="EMBL" id="JALLBG020000200">
    <property type="protein sequence ID" value="KAL3759503.1"/>
    <property type="molecule type" value="Genomic_DNA"/>
</dbReference>
<feature type="region of interest" description="Disordered" evidence="2">
    <location>
        <begin position="270"/>
        <end position="293"/>
    </location>
</feature>
<feature type="compositionally biased region" description="Low complexity" evidence="2">
    <location>
        <begin position="270"/>
        <end position="279"/>
    </location>
</feature>
<evidence type="ECO:0000259" key="4">
    <source>
        <dbReference type="Pfam" id="PF20179"/>
    </source>
</evidence>
<feature type="compositionally biased region" description="Basic and acidic residues" evidence="2">
    <location>
        <begin position="958"/>
        <end position="970"/>
    </location>
</feature>
<proteinExistence type="predicted"/>
<feature type="region of interest" description="Disordered" evidence="2">
    <location>
        <begin position="1"/>
        <end position="70"/>
    </location>
</feature>
<feature type="region of interest" description="Disordered" evidence="2">
    <location>
        <begin position="799"/>
        <end position="866"/>
    </location>
</feature>
<sequence>MNLHYTDNDADSSADGERNDENGATSGTSDAEDRSNTVRVGGDDTQHGDVGGERSSSPQQHHDQDHEMEGYTPLNFNLNELFMMHDGSDGDSDDGDNFAMVNDEMNGDLYSNGYYHMMGAPPRRVNGVKNNVFGYAIPHDDDHDNDGDSSHSDMSNSGNGILDNDSGDADANSMHSLEVPDDFHLLAERALRGLEVEHSTTLEMMSTDLMNETESNENLVETSQLTTQFTASFPSSAEEESHGAMMQQSEALFLDESHMPIESATHPSIASAAASGAGARTKQLKESKSTKSKPMDINAIQKAMQSIRLKSPQLATTLDAGALSSFSTCAADIATDAALASILNFTSRVIEQSRDKQLQTHNIIPTVPLAAFRRVTPKAQAASANLTRSATLSEAVLRLWSLICFRRKMRATGLGASQHQPIRSSKTLTIHILGADGVECSSEALVHKLVGPFVRWLNAALHSGILGESNGAEMAAQSIDTLLIEFSGPNVPSAMDGNILDFLPSPITPTGGLTTAKAIFHQREYHEVSSFADDDDGPADLAIAFNAGIWGYDSWKPTIECMIRGNHPDSASDRKSLIGNTLFVITAYTLEESEDDAAVITERSNHRHRNPPSRFIARPSKQGVGAEEGDWDFLKLKAGSPQVVKAKRAASVDIEPTRRSKRLNLGSGSDDASNNINIGKRSCRSLPARSKKYYASDDTSSAGISGLACARELSERRHDVLVLEARQRIGGRIRTIDLMLDKEWQDDVVGIKNGKKGEPPSELYKVRKWSPVDVGGAFIHGTGVSTVENADSSLQHLQVGSHDFGTSRKNNGRRHGHEEHENDNAEHVRKSLRIQHRAANKASRRSNTDHNTDGGTGNHDSEVRRSEDGIGCLNPLYVLAHQKLRLPLHAVEGDHTCLVDHNGNMISKDVDRQISEEFNDILDLATKCCDEGKYVWKEEGDNSFARSPKQPSIKKSKKDNVGEHKKESKLRNGKGLTQVGEVESRSLNYISDDTATTSSHESTNHSTQASSVDNGKDVAAIDTSVNFGEIFEECKKYHRETTTSVDKKRISTEGNSNNRQSTTNQSGLEEEAVRENLFNWHVANLEMSSGAPMKDLGQKWNEDEPFGYGGDHSYLEGGFRDIIEALADGFECRGVGKLFKSPPSSSPDDELLSSISNINLRRSGDFASTFGKQSSIATGSSDLCGGVLSDSGSSSRGVIQCGIEVNGITIVEREEAKRLRQQAVDQQQSAHVHVEKSPIRKFTRKNRGSKMFLFSRSREAQQLSGTKQARESDLPSDDNTLSSRTSTYGNENDTVVQVTTKCGLTLEADAVIVTVPLSILSIPPGSPGHIAFSPPLPAAKTNALHRLGVGAYNKCCMSFENSFWNNLPRHSSGSNSLNRNTASTQRFDFIGHASSEHGKDILFFNMRNAPILVAIYGGSEYASQVEEMHDDDVVFECMQVLKKICTKAIKADESLKTRRQVDLTVPDWPIDYFVSRWGSDPYSRGAFCYVPQVRRGKEVSLSNKPSEVSTDDRVVRKDHKCGSYSKRWWFDDDSSILRGVESFGLSESAMIKIKAKMMAPDNNFSMKDIEERYNSLIRRISSTDENNADAEAKRKLPGRRVTWFAADVHVVASDK</sequence>
<name>A0ABD3M9C7_9STRA</name>
<gene>
    <name evidence="5" type="ORF">ACHAWU_000802</name>
</gene>
<feature type="compositionally biased region" description="Low complexity" evidence="2">
    <location>
        <begin position="1055"/>
        <end position="1066"/>
    </location>
</feature>
<feature type="domain" description="Amine oxidase" evidence="3">
    <location>
        <begin position="704"/>
        <end position="739"/>
    </location>
</feature>
<organism evidence="5 6">
    <name type="scientific">Discostella pseudostelligera</name>
    <dbReference type="NCBI Taxonomy" id="259834"/>
    <lineage>
        <taxon>Eukaryota</taxon>
        <taxon>Sar</taxon>
        <taxon>Stramenopiles</taxon>
        <taxon>Ochrophyta</taxon>
        <taxon>Bacillariophyta</taxon>
        <taxon>Coscinodiscophyceae</taxon>
        <taxon>Thalassiosirophycidae</taxon>
        <taxon>Stephanodiscales</taxon>
        <taxon>Stephanodiscaceae</taxon>
        <taxon>Discostella</taxon>
    </lineage>
</organism>
<dbReference type="PANTHER" id="PTHR10742">
    <property type="entry name" value="FLAVIN MONOAMINE OXIDASE"/>
    <property type="match status" value="1"/>
</dbReference>
<dbReference type="InterPro" id="IPR036188">
    <property type="entry name" value="FAD/NAD-bd_sf"/>
</dbReference>
<dbReference type="SUPFAM" id="SSF54373">
    <property type="entry name" value="FAD-linked reductases, C-terminal domain"/>
    <property type="match status" value="1"/>
</dbReference>
<dbReference type="InterPro" id="IPR002937">
    <property type="entry name" value="Amino_oxidase"/>
</dbReference>
<dbReference type="InterPro" id="IPR050281">
    <property type="entry name" value="Flavin_monoamine_oxidase"/>
</dbReference>
<feature type="compositionally biased region" description="Basic and acidic residues" evidence="2">
    <location>
        <begin position="60"/>
        <end position="69"/>
    </location>
</feature>
<keyword evidence="6" id="KW-1185">Reference proteome</keyword>
<feature type="region of interest" description="Disordered" evidence="2">
    <location>
        <begin position="136"/>
        <end position="175"/>
    </location>
</feature>
<feature type="compositionally biased region" description="Basic residues" evidence="2">
    <location>
        <begin position="830"/>
        <end position="844"/>
    </location>
</feature>
<dbReference type="Proteomes" id="UP001530293">
    <property type="component" value="Unassembled WGS sequence"/>
</dbReference>
<feature type="domain" description="Amine oxidase" evidence="3">
    <location>
        <begin position="1291"/>
        <end position="1492"/>
    </location>
</feature>
<evidence type="ECO:0000313" key="6">
    <source>
        <dbReference type="Proteomes" id="UP001530293"/>
    </source>
</evidence>
<evidence type="ECO:0000256" key="1">
    <source>
        <dbReference type="SAM" id="Coils"/>
    </source>
</evidence>
<feature type="region of interest" description="Disordered" evidence="2">
    <location>
        <begin position="1258"/>
        <end position="1289"/>
    </location>
</feature>
<evidence type="ECO:0000313" key="5">
    <source>
        <dbReference type="EMBL" id="KAL3759503.1"/>
    </source>
</evidence>
<feature type="compositionally biased region" description="Basic and acidic residues" evidence="2">
    <location>
        <begin position="816"/>
        <end position="829"/>
    </location>
</feature>
<feature type="compositionally biased region" description="Basic and acidic residues" evidence="2">
    <location>
        <begin position="1041"/>
        <end position="1051"/>
    </location>
</feature>
<feature type="compositionally biased region" description="Basic and acidic residues" evidence="2">
    <location>
        <begin position="31"/>
        <end position="52"/>
    </location>
</feature>
<dbReference type="Pfam" id="PF01593">
    <property type="entry name" value="Amino_oxidase"/>
    <property type="match status" value="2"/>
</dbReference>
<feature type="region of interest" description="Disordered" evidence="2">
    <location>
        <begin position="1041"/>
        <end position="1070"/>
    </location>
</feature>
<dbReference type="PANTHER" id="PTHR10742:SF410">
    <property type="entry name" value="LYSINE-SPECIFIC HISTONE DEMETHYLASE 2"/>
    <property type="match status" value="1"/>
</dbReference>
<feature type="compositionally biased region" description="Basic and acidic residues" evidence="2">
    <location>
        <begin position="138"/>
        <end position="151"/>
    </location>
</feature>
<dbReference type="Gene3D" id="3.50.50.60">
    <property type="entry name" value="FAD/NAD(P)-binding domain"/>
    <property type="match status" value="2"/>
</dbReference>
<protein>
    <recommendedName>
        <fullName evidence="7">Amine oxidase domain-containing protein</fullName>
    </recommendedName>
</protein>
<dbReference type="InterPro" id="IPR046824">
    <property type="entry name" value="Mss51-like_C"/>
</dbReference>
<dbReference type="Pfam" id="PF20179">
    <property type="entry name" value="MSS51_C"/>
    <property type="match status" value="1"/>
</dbReference>
<keyword evidence="1" id="KW-0175">Coiled coil</keyword>
<evidence type="ECO:0000259" key="3">
    <source>
        <dbReference type="Pfam" id="PF01593"/>
    </source>
</evidence>
<comment type="caution">
    <text evidence="5">The sequence shown here is derived from an EMBL/GenBank/DDBJ whole genome shotgun (WGS) entry which is preliminary data.</text>
</comment>
<dbReference type="SUPFAM" id="SSF51905">
    <property type="entry name" value="FAD/NAD(P)-binding domain"/>
    <property type="match status" value="2"/>
</dbReference>
<feature type="compositionally biased region" description="Polar residues" evidence="2">
    <location>
        <begin position="1277"/>
        <end position="1289"/>
    </location>
</feature>